<reference evidence="1" key="1">
    <citation type="journal article" date="2020" name="Nat. Commun.">
        <title>Large-scale genome sequencing of mycorrhizal fungi provides insights into the early evolution of symbiotic traits.</title>
        <authorList>
            <person name="Miyauchi S."/>
            <person name="Kiss E."/>
            <person name="Kuo A."/>
            <person name="Drula E."/>
            <person name="Kohler A."/>
            <person name="Sanchez-Garcia M."/>
            <person name="Morin E."/>
            <person name="Andreopoulos B."/>
            <person name="Barry K.W."/>
            <person name="Bonito G."/>
            <person name="Buee M."/>
            <person name="Carver A."/>
            <person name="Chen C."/>
            <person name="Cichocki N."/>
            <person name="Clum A."/>
            <person name="Culley D."/>
            <person name="Crous P.W."/>
            <person name="Fauchery L."/>
            <person name="Girlanda M."/>
            <person name="Hayes R.D."/>
            <person name="Keri Z."/>
            <person name="LaButti K."/>
            <person name="Lipzen A."/>
            <person name="Lombard V."/>
            <person name="Magnuson J."/>
            <person name="Maillard F."/>
            <person name="Murat C."/>
            <person name="Nolan M."/>
            <person name="Ohm R.A."/>
            <person name="Pangilinan J."/>
            <person name="Pereira M.F."/>
            <person name="Perotto S."/>
            <person name="Peter M."/>
            <person name="Pfister S."/>
            <person name="Riley R."/>
            <person name="Sitrit Y."/>
            <person name="Stielow J.B."/>
            <person name="Szollosi G."/>
            <person name="Zifcakova L."/>
            <person name="Stursova M."/>
            <person name="Spatafora J.W."/>
            <person name="Tedersoo L."/>
            <person name="Vaario L.M."/>
            <person name="Yamada A."/>
            <person name="Yan M."/>
            <person name="Wang P."/>
            <person name="Xu J."/>
            <person name="Bruns T."/>
            <person name="Baldrian P."/>
            <person name="Vilgalys R."/>
            <person name="Dunand C."/>
            <person name="Henrissat B."/>
            <person name="Grigoriev I.V."/>
            <person name="Hibbett D."/>
            <person name="Nagy L.G."/>
            <person name="Martin F.M."/>
        </authorList>
    </citation>
    <scope>NUCLEOTIDE SEQUENCE</scope>
    <source>
        <strain evidence="1">UP504</strain>
    </source>
</reference>
<accession>A0A9P6B8P3</accession>
<keyword evidence="2" id="KW-1185">Reference proteome</keyword>
<dbReference type="Proteomes" id="UP000886523">
    <property type="component" value="Unassembled WGS sequence"/>
</dbReference>
<organism evidence="1 2">
    <name type="scientific">Hydnum rufescens UP504</name>
    <dbReference type="NCBI Taxonomy" id="1448309"/>
    <lineage>
        <taxon>Eukaryota</taxon>
        <taxon>Fungi</taxon>
        <taxon>Dikarya</taxon>
        <taxon>Basidiomycota</taxon>
        <taxon>Agaricomycotina</taxon>
        <taxon>Agaricomycetes</taxon>
        <taxon>Cantharellales</taxon>
        <taxon>Hydnaceae</taxon>
        <taxon>Hydnum</taxon>
    </lineage>
</organism>
<evidence type="ECO:0000313" key="2">
    <source>
        <dbReference type="Proteomes" id="UP000886523"/>
    </source>
</evidence>
<sequence length="146" mass="16861">MIITEGLQRQGLCSVYIVAMKSHHGNWLSFCLLLLRLGSISLALSSLPARFSLIHIRPTSQCPGDPCRAIATRIWLKMVRWPPSPCEKEWPWRLYLTLGIDLDTILHILYFQVVRKVSLRRLYEISSSIFHSFCLFINLSNPFFLA</sequence>
<gene>
    <name evidence="1" type="ORF">BS47DRAFT_997196</name>
</gene>
<comment type="caution">
    <text evidence="1">The sequence shown here is derived from an EMBL/GenBank/DDBJ whole genome shotgun (WGS) entry which is preliminary data.</text>
</comment>
<evidence type="ECO:0000313" key="1">
    <source>
        <dbReference type="EMBL" id="KAF9519808.1"/>
    </source>
</evidence>
<dbReference type="AlphaFoldDB" id="A0A9P6B8P3"/>
<dbReference type="EMBL" id="MU128915">
    <property type="protein sequence ID" value="KAF9519808.1"/>
    <property type="molecule type" value="Genomic_DNA"/>
</dbReference>
<protein>
    <submittedName>
        <fullName evidence="1">Uncharacterized protein</fullName>
    </submittedName>
</protein>
<name>A0A9P6B8P3_9AGAM</name>
<proteinExistence type="predicted"/>